<dbReference type="Pfam" id="PF13098">
    <property type="entry name" value="Thioredoxin_2"/>
    <property type="match status" value="1"/>
</dbReference>
<dbReference type="InterPro" id="IPR036249">
    <property type="entry name" value="Thioredoxin-like_sf"/>
</dbReference>
<dbReference type="Gene3D" id="3.40.30.10">
    <property type="entry name" value="Glutaredoxin"/>
    <property type="match status" value="1"/>
</dbReference>
<accession>A0A3S2TWM7</accession>
<keyword evidence="3" id="KW-1185">Reference proteome</keyword>
<reference evidence="2 3" key="1">
    <citation type="submission" date="2019-01" db="EMBL/GenBank/DDBJ databases">
        <title>Bacillus sp. M5HDSG1-1, whole genome shotgun sequence.</title>
        <authorList>
            <person name="Tuo L."/>
        </authorList>
    </citation>
    <scope>NUCLEOTIDE SEQUENCE [LARGE SCALE GENOMIC DNA]</scope>
    <source>
        <strain evidence="2 3">M5HDSG1-1</strain>
    </source>
</reference>
<dbReference type="RefSeq" id="WP_127735659.1">
    <property type="nucleotide sequence ID" value="NZ_JARMUX010000006.1"/>
</dbReference>
<evidence type="ECO:0000259" key="1">
    <source>
        <dbReference type="Pfam" id="PF13098"/>
    </source>
</evidence>
<evidence type="ECO:0000313" key="3">
    <source>
        <dbReference type="Proteomes" id="UP000288024"/>
    </source>
</evidence>
<comment type="caution">
    <text evidence="2">The sequence shown here is derived from an EMBL/GenBank/DDBJ whole genome shotgun (WGS) entry which is preliminary data.</text>
</comment>
<dbReference type="EMBL" id="RZTZ01000001">
    <property type="protein sequence ID" value="RVT67479.1"/>
    <property type="molecule type" value="Genomic_DNA"/>
</dbReference>
<name>A0A3S2TWM7_9BACI</name>
<organism evidence="2 3">
    <name type="scientific">Niallia taxi</name>
    <dbReference type="NCBI Taxonomy" id="2499688"/>
    <lineage>
        <taxon>Bacteria</taxon>
        <taxon>Bacillati</taxon>
        <taxon>Bacillota</taxon>
        <taxon>Bacilli</taxon>
        <taxon>Bacillales</taxon>
        <taxon>Bacillaceae</taxon>
        <taxon>Niallia</taxon>
    </lineage>
</organism>
<dbReference type="SUPFAM" id="SSF52833">
    <property type="entry name" value="Thioredoxin-like"/>
    <property type="match status" value="1"/>
</dbReference>
<feature type="domain" description="Thioredoxin-like fold" evidence="1">
    <location>
        <begin position="49"/>
        <end position="182"/>
    </location>
</feature>
<protein>
    <recommendedName>
        <fullName evidence="1">Thioredoxin-like fold domain-containing protein</fullName>
    </recommendedName>
</protein>
<dbReference type="InterPro" id="IPR012336">
    <property type="entry name" value="Thioredoxin-like_fold"/>
</dbReference>
<evidence type="ECO:0000313" key="2">
    <source>
        <dbReference type="EMBL" id="RVT67479.1"/>
    </source>
</evidence>
<dbReference type="AlphaFoldDB" id="A0A3S2TWM7"/>
<proteinExistence type="predicted"/>
<gene>
    <name evidence="2" type="ORF">EM808_03100</name>
</gene>
<dbReference type="Proteomes" id="UP000288024">
    <property type="component" value="Unassembled WGS sequence"/>
</dbReference>
<sequence>MNNKVKWVLLTTVFLILAGGIIISVLSESSEETISSIKRIKATETFLQKDKGYIVYFWQEGCSYCQQLEKSVLAYNKAGEVPLYIVDMGEKENAASWYDWENHHKKWDKVIGRMENGQEIINDDIDLAELINDKKVSWSVQEGNDNKLIAVHQTPFENKAPQSAAELEITGTPTMIKIENGRLSSYRIGVEESAALLGK</sequence>